<dbReference type="InterPro" id="IPR001173">
    <property type="entry name" value="Glyco_trans_2-like"/>
</dbReference>
<keyword evidence="2" id="KW-1003">Cell membrane</keyword>
<dbReference type="PANTHER" id="PTHR43646">
    <property type="entry name" value="GLYCOSYLTRANSFERASE"/>
    <property type="match status" value="1"/>
</dbReference>
<evidence type="ECO:0000256" key="3">
    <source>
        <dbReference type="ARBA" id="ARBA00022676"/>
    </source>
</evidence>
<comment type="subcellular location">
    <subcellularLocation>
        <location evidence="1">Cell membrane</location>
    </subcellularLocation>
</comment>
<dbReference type="GO" id="GO:0005886">
    <property type="term" value="C:plasma membrane"/>
    <property type="evidence" value="ECO:0007669"/>
    <property type="project" value="UniProtKB-SubCell"/>
</dbReference>
<keyword evidence="4 7" id="KW-0808">Transferase</keyword>
<dbReference type="SUPFAM" id="SSF53448">
    <property type="entry name" value="Nucleotide-diphospho-sugar transferases"/>
    <property type="match status" value="1"/>
</dbReference>
<dbReference type="Pfam" id="PF00535">
    <property type="entry name" value="Glycos_transf_2"/>
    <property type="match status" value="1"/>
</dbReference>
<accession>A0A5B0DV73</accession>
<dbReference type="Proteomes" id="UP000324738">
    <property type="component" value="Unassembled WGS sequence"/>
</dbReference>
<dbReference type="PANTHER" id="PTHR43646:SF2">
    <property type="entry name" value="GLYCOSYLTRANSFERASE 2-LIKE DOMAIN-CONTAINING PROTEIN"/>
    <property type="match status" value="1"/>
</dbReference>
<gene>
    <name evidence="7" type="ORF">FPY71_09545</name>
</gene>
<organism evidence="7 8">
    <name type="scientific">Aureimonas fodinaquatilis</name>
    <dbReference type="NCBI Taxonomy" id="2565783"/>
    <lineage>
        <taxon>Bacteria</taxon>
        <taxon>Pseudomonadati</taxon>
        <taxon>Pseudomonadota</taxon>
        <taxon>Alphaproteobacteria</taxon>
        <taxon>Hyphomicrobiales</taxon>
        <taxon>Aurantimonadaceae</taxon>
        <taxon>Aureimonas</taxon>
    </lineage>
</organism>
<feature type="domain" description="Glycosyltransferase 2-like" evidence="6">
    <location>
        <begin position="29"/>
        <end position="166"/>
    </location>
</feature>
<keyword evidence="3" id="KW-0328">Glycosyltransferase</keyword>
<proteinExistence type="predicted"/>
<dbReference type="EMBL" id="VTWH01000002">
    <property type="protein sequence ID" value="KAA0970717.1"/>
    <property type="molecule type" value="Genomic_DNA"/>
</dbReference>
<evidence type="ECO:0000313" key="8">
    <source>
        <dbReference type="Proteomes" id="UP000324738"/>
    </source>
</evidence>
<evidence type="ECO:0000313" key="7">
    <source>
        <dbReference type="EMBL" id="KAA0970717.1"/>
    </source>
</evidence>
<dbReference type="InterPro" id="IPR029044">
    <property type="entry name" value="Nucleotide-diphossugar_trans"/>
</dbReference>
<dbReference type="AlphaFoldDB" id="A0A5B0DV73"/>
<comment type="caution">
    <text evidence="7">The sequence shown here is derived from an EMBL/GenBank/DDBJ whole genome shotgun (WGS) entry which is preliminary data.</text>
</comment>
<evidence type="ECO:0000259" key="6">
    <source>
        <dbReference type="Pfam" id="PF00535"/>
    </source>
</evidence>
<evidence type="ECO:0000256" key="4">
    <source>
        <dbReference type="ARBA" id="ARBA00022679"/>
    </source>
</evidence>
<evidence type="ECO:0000256" key="2">
    <source>
        <dbReference type="ARBA" id="ARBA00022475"/>
    </source>
</evidence>
<name>A0A5B0DV73_9HYPH</name>
<keyword evidence="8" id="KW-1185">Reference proteome</keyword>
<dbReference type="GO" id="GO:0016757">
    <property type="term" value="F:glycosyltransferase activity"/>
    <property type="evidence" value="ECO:0007669"/>
    <property type="project" value="UniProtKB-KW"/>
</dbReference>
<evidence type="ECO:0000256" key="1">
    <source>
        <dbReference type="ARBA" id="ARBA00004236"/>
    </source>
</evidence>
<dbReference type="RefSeq" id="WP_149299950.1">
    <property type="nucleotide sequence ID" value="NZ_VTWH01000002.1"/>
</dbReference>
<keyword evidence="5" id="KW-0472">Membrane</keyword>
<dbReference type="Gene3D" id="3.90.550.10">
    <property type="entry name" value="Spore Coat Polysaccharide Biosynthesis Protein SpsA, Chain A"/>
    <property type="match status" value="1"/>
</dbReference>
<protein>
    <submittedName>
        <fullName evidence="7">Glycosyltransferase family 2 protein</fullName>
    </submittedName>
</protein>
<dbReference type="CDD" id="cd00761">
    <property type="entry name" value="Glyco_tranf_GTA_type"/>
    <property type="match status" value="1"/>
</dbReference>
<evidence type="ECO:0000256" key="5">
    <source>
        <dbReference type="ARBA" id="ARBA00023136"/>
    </source>
</evidence>
<reference evidence="7 8" key="1">
    <citation type="submission" date="2019-08" db="EMBL/GenBank/DDBJ databases">
        <title>Aureimonas fodiniaquatilis sp. nov., isolated from a coal mine wastewater.</title>
        <authorList>
            <person name="Kim W."/>
        </authorList>
    </citation>
    <scope>NUCLEOTIDE SEQUENCE [LARGE SCALE GENOMIC DNA]</scope>
    <source>
        <strain evidence="7 8">CAU 1482</strain>
    </source>
</reference>
<sequence>MTLPFSAISHSTGYSVKTNSPIHHFYPVIAIPARNEEQRLPLLLSALGSQTWLRATARPIVVKIVINNSTDKSLEMARLALDNQPGLSAEIAVVNFPPDLAHVGSARKLAMDLASSACPAEGGVILTTDADAIPEANWIEANLAAISSGADLVGGCLNGNRKEEAQLGPGFAARARAVMQYSRLCDRLASLIDPLEHDPWPRHSDNTGGSLAIKAQLYQSLGGLPAIPLREDLALVSMARSAGGKLVHPLNVRVEVSARLAGRAQGGMADCLKNWIRAEAEGAPILVEDPERVLARLARRRAIRESADSSCALVELLAPDEPDAPATVKVAEATQLICRIISEVEGTTDAA</sequence>
<dbReference type="OrthoDB" id="114108at2"/>